<dbReference type="GO" id="GO:0016020">
    <property type="term" value="C:membrane"/>
    <property type="evidence" value="ECO:0007669"/>
    <property type="project" value="InterPro"/>
</dbReference>
<dbReference type="HOGENOM" id="CLU_007914_2_1_1"/>
<evidence type="ECO:0000313" key="3">
    <source>
        <dbReference type="Proteomes" id="UP000000709"/>
    </source>
</evidence>
<organism evidence="3">
    <name type="scientific">Spathaspora passalidarum (strain NRRL Y-27907 / 11-Y1)</name>
    <dbReference type="NCBI Taxonomy" id="619300"/>
    <lineage>
        <taxon>Eukaryota</taxon>
        <taxon>Fungi</taxon>
        <taxon>Dikarya</taxon>
        <taxon>Ascomycota</taxon>
        <taxon>Saccharomycotina</taxon>
        <taxon>Pichiomycetes</taxon>
        <taxon>Debaryomycetaceae</taxon>
        <taxon>Spathaspora</taxon>
    </lineage>
</organism>
<dbReference type="GO" id="GO:0016757">
    <property type="term" value="F:glycosyltransferase activity"/>
    <property type="evidence" value="ECO:0007669"/>
    <property type="project" value="UniProtKB-KW"/>
</dbReference>
<dbReference type="GO" id="GO:0005783">
    <property type="term" value="C:endoplasmic reticulum"/>
    <property type="evidence" value="ECO:0007669"/>
    <property type="project" value="TreeGrafter"/>
</dbReference>
<feature type="transmembrane region" description="Helical" evidence="1">
    <location>
        <begin position="530"/>
        <end position="548"/>
    </location>
</feature>
<dbReference type="InterPro" id="IPR007720">
    <property type="entry name" value="PigQ/GPI1"/>
</dbReference>
<dbReference type="Pfam" id="PF05024">
    <property type="entry name" value="Gpi1"/>
    <property type="match status" value="1"/>
</dbReference>
<keyword evidence="1" id="KW-1133">Transmembrane helix</keyword>
<dbReference type="Proteomes" id="UP000000709">
    <property type="component" value="Unassembled WGS sequence"/>
</dbReference>
<keyword evidence="1" id="KW-0472">Membrane</keyword>
<proteinExistence type="predicted"/>
<keyword evidence="1" id="KW-0812">Transmembrane</keyword>
<keyword evidence="3" id="KW-1185">Reference proteome</keyword>
<keyword evidence="2" id="KW-0328">Glycosyltransferase</keyword>
<dbReference type="GO" id="GO:0006506">
    <property type="term" value="P:GPI anchor biosynthetic process"/>
    <property type="evidence" value="ECO:0007669"/>
    <property type="project" value="InterPro"/>
</dbReference>
<keyword evidence="2" id="KW-0808">Transferase</keyword>
<dbReference type="RefSeq" id="XP_007376207.1">
    <property type="nucleotide sequence ID" value="XM_007376145.1"/>
</dbReference>
<sequence>MVSTDSPVQIYFSNDVRKYLNHFKDSEKDELLLLGYKFNHIYIVFLPVKQIDLEKLPQELRDLQIIGTFSNTNKQANHAYDLNIKFDPRTDKIPKIISPSSSYVVFFDPPNFKNLEYFSITPILLESMKSDEEATTSGKIDYIALLEKWEPELHIDDNQFFISDDQILDKINHLYRNRLVFQKWWLAESGTHFLPSLFNSEQLNVIRPIKSAFTSLLIPITQFIQKLLITIIKIINFKFGKFSLVTLSKIFRQLDLRLQQFNYFPIQFLCYYNKNLLYNEQNGKSSSVIDRLKLPIFNSNLNINNSNYINLYNSIWLIFNDVLIGQAVYGLIEENFDDIVELIRRSIQRYLFQDMMELITWVSSKHPAGFKLNNELGKFMGDLYLWTLWFWKLVEENFQLSEPTRIKLFIKIICCFGGVSFLVSFLIDVMNVATYHIYTFYYCSTKIYKRQLEVIKSLFQLFRGKKYNVLRNRIDNLSTTQVNSSGFDFIDQLLLGTLIFMILILLLPTVFAFYLMFFLMHLVSIMTVNLLENIQILINFTPLFVILLKLKNSKRLQGGIKFEFLKYIPNTTYIKMKNKALTNGEIFTNFFKLFKRTKNFRNSIIYNFLSGELIVIKYDYLLKFHYLMLPDVYSETINVWKYLPRN</sequence>
<dbReference type="PANTHER" id="PTHR21329">
    <property type="entry name" value="PHOSPHATIDYLINOSITOL N-ACETYLGLUCOSAMINYLTRANSFERASE SUBUNIT Q-RELATED"/>
    <property type="match status" value="1"/>
</dbReference>
<dbReference type="KEGG" id="spaa:SPAPADRAFT_154575"/>
<dbReference type="PANTHER" id="PTHR21329:SF3">
    <property type="entry name" value="PHOSPHATIDYLINOSITOL N-ACETYLGLUCOSAMINYLTRANSFERASE SUBUNIT Q"/>
    <property type="match status" value="1"/>
</dbReference>
<dbReference type="STRING" id="619300.G3AQ83"/>
<feature type="transmembrane region" description="Helical" evidence="1">
    <location>
        <begin position="493"/>
        <end position="518"/>
    </location>
</feature>
<evidence type="ECO:0000313" key="2">
    <source>
        <dbReference type="EMBL" id="EGW31429.1"/>
    </source>
</evidence>
<evidence type="ECO:0000256" key="1">
    <source>
        <dbReference type="SAM" id="Phobius"/>
    </source>
</evidence>
<dbReference type="AlphaFoldDB" id="G3AQ83"/>
<protein>
    <submittedName>
        <fullName evidence="2">Glycosylphosphatidylinositol synthesis N-acetylglucosaminyltransferase complex, subunit PIG-Q/GPI1</fullName>
    </submittedName>
</protein>
<dbReference type="InParanoid" id="G3AQ83"/>
<name>G3AQ83_SPAPN</name>
<accession>G3AQ83</accession>
<dbReference type="OMA" id="IMEFRIM"/>
<reference evidence="2 3" key="1">
    <citation type="journal article" date="2011" name="Proc. Natl. Acad. Sci. U.S.A.">
        <title>Comparative genomics of xylose-fermenting fungi for enhanced biofuel production.</title>
        <authorList>
            <person name="Wohlbach D.J."/>
            <person name="Kuo A."/>
            <person name="Sato T.K."/>
            <person name="Potts K.M."/>
            <person name="Salamov A.A."/>
            <person name="LaButti K.M."/>
            <person name="Sun H."/>
            <person name="Clum A."/>
            <person name="Pangilinan J.L."/>
            <person name="Lindquist E.A."/>
            <person name="Lucas S."/>
            <person name="Lapidus A."/>
            <person name="Jin M."/>
            <person name="Gunawan C."/>
            <person name="Balan V."/>
            <person name="Dale B.E."/>
            <person name="Jeffries T.W."/>
            <person name="Zinkel R."/>
            <person name="Barry K.W."/>
            <person name="Grigoriev I.V."/>
            <person name="Gasch A.P."/>
        </authorList>
    </citation>
    <scope>NUCLEOTIDE SEQUENCE [LARGE SCALE GENOMIC DNA]</scope>
    <source>
        <strain evidence="3">NRRL Y-27907 / 11-Y1</strain>
    </source>
</reference>
<dbReference type="OrthoDB" id="70250at2759"/>
<gene>
    <name evidence="2" type="ORF">SPAPADRAFT_154575</name>
</gene>
<dbReference type="FunCoup" id="G3AQ83">
    <property type="interactions" value="87"/>
</dbReference>
<dbReference type="GeneID" id="18870989"/>
<dbReference type="EMBL" id="GL996503">
    <property type="protein sequence ID" value="EGW31429.1"/>
    <property type="molecule type" value="Genomic_DNA"/>
</dbReference>
<dbReference type="eggNOG" id="KOG1183">
    <property type="taxonomic scope" value="Eukaryota"/>
</dbReference>